<evidence type="ECO:0000313" key="1">
    <source>
        <dbReference type="EMBL" id="RZV38513.1"/>
    </source>
</evidence>
<proteinExistence type="predicted"/>
<reference evidence="1 2" key="1">
    <citation type="submission" date="2019-01" db="EMBL/GenBank/DDBJ databases">
        <title>Insights into ecological role of a new deltaproteobacterial order Candidatus Sinidesulfobacterales (Sva0485) by metagenomics and metatranscriptomics.</title>
        <authorList>
            <person name="Tan S."/>
            <person name="Liu J."/>
            <person name="Fang Y."/>
            <person name="Hedlund B."/>
            <person name="Lian Z.-H."/>
            <person name="Huang L.-Y."/>
            <person name="Li J.-T."/>
            <person name="Huang L.-N."/>
            <person name="Li W.-J."/>
            <person name="Jiang H.-C."/>
            <person name="Dong H.-L."/>
            <person name="Shu W.-S."/>
        </authorList>
    </citation>
    <scope>NUCLEOTIDE SEQUENCE [LARGE SCALE GENOMIC DNA]</scope>
    <source>
        <strain evidence="1">AP4</strain>
    </source>
</reference>
<sequence length="64" mass="7749">MENKKDDDLMEYVPYTSDSRSFIAPTQYTLFTRLFIPWQLIKFAHYNIKMLRILSKGHGRFMDE</sequence>
<dbReference type="AlphaFoldDB" id="A0A520XBC6"/>
<organism evidence="1 2">
    <name type="scientific">Candidatus Acidulodesulfobacterium acidiphilum</name>
    <dbReference type="NCBI Taxonomy" id="2597224"/>
    <lineage>
        <taxon>Bacteria</taxon>
        <taxon>Deltaproteobacteria</taxon>
        <taxon>Candidatus Acidulodesulfobacterales</taxon>
        <taxon>Candidatus Acidulodesulfobacterium</taxon>
    </lineage>
</organism>
<dbReference type="EMBL" id="SHMQ01000017">
    <property type="protein sequence ID" value="RZV38513.1"/>
    <property type="molecule type" value="Genomic_DNA"/>
</dbReference>
<evidence type="ECO:0000313" key="2">
    <source>
        <dbReference type="Proteomes" id="UP000322454"/>
    </source>
</evidence>
<accession>A0A520XBC6</accession>
<dbReference type="Proteomes" id="UP000322454">
    <property type="component" value="Unassembled WGS sequence"/>
</dbReference>
<gene>
    <name evidence="1" type="ORF">EVJ48_06715</name>
</gene>
<comment type="caution">
    <text evidence="1">The sequence shown here is derived from an EMBL/GenBank/DDBJ whole genome shotgun (WGS) entry which is preliminary data.</text>
</comment>
<name>A0A520XBC6_9DELT</name>
<protein>
    <submittedName>
        <fullName evidence="1">Uncharacterized protein</fullName>
    </submittedName>
</protein>